<protein>
    <submittedName>
        <fullName evidence="2">Uncharacterized protein</fullName>
    </submittedName>
</protein>
<name>A0ABD1YS58_9MARC</name>
<evidence type="ECO:0000313" key="3">
    <source>
        <dbReference type="Proteomes" id="UP001605036"/>
    </source>
</evidence>
<feature type="compositionally biased region" description="Polar residues" evidence="1">
    <location>
        <begin position="132"/>
        <end position="157"/>
    </location>
</feature>
<feature type="region of interest" description="Disordered" evidence="1">
    <location>
        <begin position="18"/>
        <end position="90"/>
    </location>
</feature>
<feature type="compositionally biased region" description="Pro residues" evidence="1">
    <location>
        <begin position="74"/>
        <end position="90"/>
    </location>
</feature>
<reference evidence="2 3" key="1">
    <citation type="submission" date="2024-09" db="EMBL/GenBank/DDBJ databases">
        <title>Chromosome-scale assembly of Riccia fluitans.</title>
        <authorList>
            <person name="Paukszto L."/>
            <person name="Sawicki J."/>
            <person name="Karawczyk K."/>
            <person name="Piernik-Szablinska J."/>
            <person name="Szczecinska M."/>
            <person name="Mazdziarz M."/>
        </authorList>
    </citation>
    <scope>NUCLEOTIDE SEQUENCE [LARGE SCALE GENOMIC DNA]</scope>
    <source>
        <strain evidence="2">Rf_01</strain>
        <tissue evidence="2">Aerial parts of the thallus</tissue>
    </source>
</reference>
<accession>A0ABD1YS58</accession>
<evidence type="ECO:0000256" key="1">
    <source>
        <dbReference type="SAM" id="MobiDB-lite"/>
    </source>
</evidence>
<organism evidence="2 3">
    <name type="scientific">Riccia fluitans</name>
    <dbReference type="NCBI Taxonomy" id="41844"/>
    <lineage>
        <taxon>Eukaryota</taxon>
        <taxon>Viridiplantae</taxon>
        <taxon>Streptophyta</taxon>
        <taxon>Embryophyta</taxon>
        <taxon>Marchantiophyta</taxon>
        <taxon>Marchantiopsida</taxon>
        <taxon>Marchantiidae</taxon>
        <taxon>Marchantiales</taxon>
        <taxon>Ricciaceae</taxon>
        <taxon>Riccia</taxon>
    </lineage>
</organism>
<gene>
    <name evidence="2" type="ORF">R1flu_004748</name>
</gene>
<dbReference type="EMBL" id="JBHFFA010000003">
    <property type="protein sequence ID" value="KAL2633269.1"/>
    <property type="molecule type" value="Genomic_DNA"/>
</dbReference>
<keyword evidence="3" id="KW-1185">Reference proteome</keyword>
<feature type="region of interest" description="Disordered" evidence="1">
    <location>
        <begin position="124"/>
        <end position="172"/>
    </location>
</feature>
<comment type="caution">
    <text evidence="2">The sequence shown here is derived from an EMBL/GenBank/DDBJ whole genome shotgun (WGS) entry which is preliminary data.</text>
</comment>
<evidence type="ECO:0000313" key="2">
    <source>
        <dbReference type="EMBL" id="KAL2633269.1"/>
    </source>
</evidence>
<dbReference type="Proteomes" id="UP001605036">
    <property type="component" value="Unassembled WGS sequence"/>
</dbReference>
<sequence length="172" mass="18843">MNPIAKLRCVFTLPKIFHKGTKGGSTRDGDSLPHQRMTRRLSSKIKRAVSWRPRRSRRSARSRRGAKTTCRDTIPPPSLPPPPAPVAPSPAPVAVISAVSADIHRNGSLYVADLNSLPRARTPPAYERAAVSENSGLDRSWSLPGSSTQSSDMQLWSASGPMRYQPWPVSPR</sequence>
<proteinExistence type="predicted"/>
<dbReference type="AlphaFoldDB" id="A0ABD1YS58"/>
<feature type="compositionally biased region" description="Basic residues" evidence="1">
    <location>
        <begin position="36"/>
        <end position="66"/>
    </location>
</feature>